<accession>A0A9P0DPX4</accession>
<keyword evidence="2" id="KW-0732">Signal</keyword>
<feature type="transmembrane region" description="Helical" evidence="1">
    <location>
        <begin position="292"/>
        <end position="313"/>
    </location>
</feature>
<feature type="signal peptide" evidence="2">
    <location>
        <begin position="1"/>
        <end position="25"/>
    </location>
</feature>
<dbReference type="Proteomes" id="UP001153737">
    <property type="component" value="Chromosome 4"/>
</dbReference>
<protein>
    <submittedName>
        <fullName evidence="3">Uncharacterized protein</fullName>
    </submittedName>
</protein>
<proteinExistence type="predicted"/>
<dbReference type="EMBL" id="OU896710">
    <property type="protein sequence ID" value="CAH1163573.1"/>
    <property type="molecule type" value="Genomic_DNA"/>
</dbReference>
<sequence length="396" mass="45281">MYNEMIRFPTFLIIILTLFPKNNNAQTGISPTTNEPTLVIYLDDNHPEVSWTPNLKPSVIIETDRRFIISVKIEYCDLDGENGENVAISTGKANETLLFTYGVKNKPTYLFRSHKLYVDFVGTHLTNFNATFTRIGEALTTTTTTEVPTTRNYPTASSNYSDYLTVFIAGKSAEEYKTEETKHLFRRIVIQMAAEYTDNENFDLTHNITEDNVYISQINPCPTKWTGHETCSEITFSVPVFLNESSDSRWTGYQLSSSHLKIMWSRYSEKYFNDVLTIYVEPQLQSMLTSRIILISIVTIVFVLGLLAVRFTLVKMVKRRRSESVDKTPIISNATRDSSFDLYPHPYQDIPALFKKKYSEFNPEKGFEEVPTVETDNIRRGSEQLRVSGDIGVSTA</sequence>
<keyword evidence="1" id="KW-0472">Membrane</keyword>
<evidence type="ECO:0000313" key="4">
    <source>
        <dbReference type="Proteomes" id="UP001153737"/>
    </source>
</evidence>
<dbReference type="AlphaFoldDB" id="A0A9P0DPX4"/>
<evidence type="ECO:0000256" key="2">
    <source>
        <dbReference type="SAM" id="SignalP"/>
    </source>
</evidence>
<keyword evidence="1" id="KW-0812">Transmembrane</keyword>
<keyword evidence="1" id="KW-1133">Transmembrane helix</keyword>
<reference evidence="3" key="2">
    <citation type="submission" date="2022-10" db="EMBL/GenBank/DDBJ databases">
        <authorList>
            <consortium name="ENA_rothamsted_submissions"/>
            <consortium name="culmorum"/>
            <person name="King R."/>
        </authorList>
    </citation>
    <scope>NUCLEOTIDE SEQUENCE</scope>
</reference>
<organism evidence="3 4">
    <name type="scientific">Phaedon cochleariae</name>
    <name type="common">Mustard beetle</name>
    <dbReference type="NCBI Taxonomy" id="80249"/>
    <lineage>
        <taxon>Eukaryota</taxon>
        <taxon>Metazoa</taxon>
        <taxon>Ecdysozoa</taxon>
        <taxon>Arthropoda</taxon>
        <taxon>Hexapoda</taxon>
        <taxon>Insecta</taxon>
        <taxon>Pterygota</taxon>
        <taxon>Neoptera</taxon>
        <taxon>Endopterygota</taxon>
        <taxon>Coleoptera</taxon>
        <taxon>Polyphaga</taxon>
        <taxon>Cucujiformia</taxon>
        <taxon>Chrysomeloidea</taxon>
        <taxon>Chrysomelidae</taxon>
        <taxon>Chrysomelinae</taxon>
        <taxon>Chrysomelini</taxon>
        <taxon>Phaedon</taxon>
    </lineage>
</organism>
<keyword evidence="4" id="KW-1185">Reference proteome</keyword>
<evidence type="ECO:0000313" key="3">
    <source>
        <dbReference type="EMBL" id="CAH1163573.1"/>
    </source>
</evidence>
<reference evidence="3" key="1">
    <citation type="submission" date="2022-01" db="EMBL/GenBank/DDBJ databases">
        <authorList>
            <person name="King R."/>
        </authorList>
    </citation>
    <scope>NUCLEOTIDE SEQUENCE</scope>
</reference>
<dbReference type="OrthoDB" id="6128690at2759"/>
<feature type="chain" id="PRO_5040441059" evidence="2">
    <location>
        <begin position="26"/>
        <end position="396"/>
    </location>
</feature>
<name>A0A9P0DPX4_PHACE</name>
<evidence type="ECO:0000256" key="1">
    <source>
        <dbReference type="SAM" id="Phobius"/>
    </source>
</evidence>
<gene>
    <name evidence="3" type="ORF">PHAECO_LOCUS8554</name>
</gene>